<organism evidence="3 4">
    <name type="scientific">Sphingobacterium multivorum</name>
    <dbReference type="NCBI Taxonomy" id="28454"/>
    <lineage>
        <taxon>Bacteria</taxon>
        <taxon>Pseudomonadati</taxon>
        <taxon>Bacteroidota</taxon>
        <taxon>Sphingobacteriia</taxon>
        <taxon>Sphingobacteriales</taxon>
        <taxon>Sphingobacteriaceae</taxon>
        <taxon>Sphingobacterium</taxon>
    </lineage>
</organism>
<protein>
    <submittedName>
        <fullName evidence="3">Fec operon regulator FecR</fullName>
    </submittedName>
</protein>
<evidence type="ECO:0000313" key="3">
    <source>
        <dbReference type="EMBL" id="SPZ86965.1"/>
    </source>
</evidence>
<dbReference type="Pfam" id="PF04773">
    <property type="entry name" value="FecR"/>
    <property type="match status" value="1"/>
</dbReference>
<sequence length="336" mass="38223">MEENNTSRFIPYDLIQKELDGTISEREGVLLGRWISEDVENHELYQEVRSIADDLIVLERYKKVDTGSQWEKFKNQLDKTGDQQEAEIETPVRAIWKPWMKFVAAAVLFVVGFAAYLNFDRWMGNEIRLYGSVAQQPTLLPDGSIITLQAGAEAMFNKRTFPQQRTVELKKGKALFDVKHQTGSSFVVDLKHNYVRDIGTTFEVNLLKDDVEVLVKEGIVALSSGKGDHAEELVLQKNQKGLYKRQTASLSKIDLSVDNDTDVAQKLSYSNVRLDSICSDLEKHFRANITVVGDSLKARKLSMYFDGQTLNEIVQILSKTLNVKWKTGKKGYSIYE</sequence>
<dbReference type="AlphaFoldDB" id="A0A2X2JI33"/>
<dbReference type="GO" id="GO:0016989">
    <property type="term" value="F:sigma factor antagonist activity"/>
    <property type="evidence" value="ECO:0007669"/>
    <property type="project" value="TreeGrafter"/>
</dbReference>
<dbReference type="Gene3D" id="3.55.50.30">
    <property type="match status" value="1"/>
</dbReference>
<dbReference type="InterPro" id="IPR006860">
    <property type="entry name" value="FecR"/>
</dbReference>
<dbReference type="InterPro" id="IPR032508">
    <property type="entry name" value="FecR_C"/>
</dbReference>
<evidence type="ECO:0000259" key="2">
    <source>
        <dbReference type="Pfam" id="PF16344"/>
    </source>
</evidence>
<dbReference type="InterPro" id="IPR012373">
    <property type="entry name" value="Ferrdict_sens_TM"/>
</dbReference>
<dbReference type="GeneID" id="97182577"/>
<dbReference type="Pfam" id="PF16344">
    <property type="entry name" value="FecR_C"/>
    <property type="match status" value="1"/>
</dbReference>
<feature type="domain" description="Protein FecR C-terminal" evidence="2">
    <location>
        <begin position="266"/>
        <end position="329"/>
    </location>
</feature>
<proteinExistence type="predicted"/>
<reference evidence="3 4" key="1">
    <citation type="submission" date="2018-06" db="EMBL/GenBank/DDBJ databases">
        <authorList>
            <consortium name="Pathogen Informatics"/>
            <person name="Doyle S."/>
        </authorList>
    </citation>
    <scope>NUCLEOTIDE SEQUENCE [LARGE SCALE GENOMIC DNA]</scope>
    <source>
        <strain evidence="3 4">NCTC11343</strain>
    </source>
</reference>
<dbReference type="PANTHER" id="PTHR30273:SF2">
    <property type="entry name" value="PROTEIN FECR"/>
    <property type="match status" value="1"/>
</dbReference>
<gene>
    <name evidence="3" type="ORF">NCTC11343_02635</name>
</gene>
<evidence type="ECO:0000259" key="1">
    <source>
        <dbReference type="Pfam" id="PF04773"/>
    </source>
</evidence>
<dbReference type="Gene3D" id="2.60.120.1440">
    <property type="match status" value="1"/>
</dbReference>
<name>A0A2X2JI33_SPHMU</name>
<dbReference type="PIRSF" id="PIRSF018266">
    <property type="entry name" value="FecR"/>
    <property type="match status" value="1"/>
</dbReference>
<accession>A0A2X2JI33</accession>
<dbReference type="EMBL" id="UAUU01000009">
    <property type="protein sequence ID" value="SPZ86965.1"/>
    <property type="molecule type" value="Genomic_DNA"/>
</dbReference>
<dbReference type="RefSeq" id="WP_112374884.1">
    <property type="nucleotide sequence ID" value="NZ_CP069793.1"/>
</dbReference>
<dbReference type="Proteomes" id="UP000251241">
    <property type="component" value="Unassembled WGS sequence"/>
</dbReference>
<feature type="domain" description="FecR protein" evidence="1">
    <location>
        <begin position="138"/>
        <end position="220"/>
    </location>
</feature>
<dbReference type="PANTHER" id="PTHR30273">
    <property type="entry name" value="PERIPLASMIC SIGNAL SENSOR AND SIGMA FACTOR ACTIVATOR FECR-RELATED"/>
    <property type="match status" value="1"/>
</dbReference>
<evidence type="ECO:0000313" key="4">
    <source>
        <dbReference type="Proteomes" id="UP000251241"/>
    </source>
</evidence>